<comment type="caution">
    <text evidence="1">The sequence shown here is derived from an EMBL/GenBank/DDBJ whole genome shotgun (WGS) entry which is preliminary data.</text>
</comment>
<accession>A0ACA9PRK9</accession>
<keyword evidence="2" id="KW-1185">Reference proteome</keyword>
<name>A0ACA9PRK9_9GLOM</name>
<protein>
    <submittedName>
        <fullName evidence="1">3803_t:CDS:1</fullName>
    </submittedName>
</protein>
<evidence type="ECO:0000313" key="1">
    <source>
        <dbReference type="EMBL" id="CAG8714725.1"/>
    </source>
</evidence>
<dbReference type="Proteomes" id="UP000789702">
    <property type="component" value="Unassembled WGS sequence"/>
</dbReference>
<dbReference type="EMBL" id="CAJVPU010030688">
    <property type="protein sequence ID" value="CAG8714725.1"/>
    <property type="molecule type" value="Genomic_DNA"/>
</dbReference>
<evidence type="ECO:0000313" key="2">
    <source>
        <dbReference type="Proteomes" id="UP000789702"/>
    </source>
</evidence>
<proteinExistence type="predicted"/>
<gene>
    <name evidence="1" type="ORF">DHETER_LOCUS12471</name>
</gene>
<feature type="non-terminal residue" evidence="1">
    <location>
        <position position="1"/>
    </location>
</feature>
<sequence length="57" mass="6541">AHKLVLWFEETYILGEIRQETRGGREIHSSPLFLPKLWSVHDSVDLGIPRTQNAIEG</sequence>
<reference evidence="1" key="1">
    <citation type="submission" date="2021-06" db="EMBL/GenBank/DDBJ databases">
        <authorList>
            <person name="Kallberg Y."/>
            <person name="Tangrot J."/>
            <person name="Rosling A."/>
        </authorList>
    </citation>
    <scope>NUCLEOTIDE SEQUENCE</scope>
    <source>
        <strain evidence="1">IL203A</strain>
    </source>
</reference>
<organism evidence="1 2">
    <name type="scientific">Dentiscutata heterogama</name>
    <dbReference type="NCBI Taxonomy" id="1316150"/>
    <lineage>
        <taxon>Eukaryota</taxon>
        <taxon>Fungi</taxon>
        <taxon>Fungi incertae sedis</taxon>
        <taxon>Mucoromycota</taxon>
        <taxon>Glomeromycotina</taxon>
        <taxon>Glomeromycetes</taxon>
        <taxon>Diversisporales</taxon>
        <taxon>Gigasporaceae</taxon>
        <taxon>Dentiscutata</taxon>
    </lineage>
</organism>